<keyword evidence="1" id="KW-0472">Membrane</keyword>
<keyword evidence="1" id="KW-1133">Transmembrane helix</keyword>
<proteinExistence type="predicted"/>
<sequence length="280" mass="31272">MDPFLVVAQLKLATRQAQLDQNVARLLPSRYAATPLEIQVHNEVQNVVVKTTQFNAGLHWQQTIIPDPSSVKKLFQAQAEVGVSQLYTAHAHLQIIEARRLEYLSEPDNAPVTVEVFEGLRTEGNGILEEAKYLKERSCGQAAFSNVPPNAGQQDTPVFDERWLGVGVYAPEADLPPPYPTEIPPYAPQDAENNNMDASCPPGESIPMRSMNNGPNPFFQQTIQPPFPIQQHDQQRIQEMQRQANENLERNVGRRNVKIFAVGIMICIVVAVSITIRFIA</sequence>
<evidence type="ECO:0000256" key="1">
    <source>
        <dbReference type="SAM" id="Phobius"/>
    </source>
</evidence>
<gene>
    <name evidence="2" type="ORF">Fcan01_25706</name>
</gene>
<comment type="caution">
    <text evidence="2">The sequence shown here is derived from an EMBL/GenBank/DDBJ whole genome shotgun (WGS) entry which is preliminary data.</text>
</comment>
<reference evidence="2 3" key="1">
    <citation type="submission" date="2015-12" db="EMBL/GenBank/DDBJ databases">
        <title>The genome of Folsomia candida.</title>
        <authorList>
            <person name="Faddeeva A."/>
            <person name="Derks M.F."/>
            <person name="Anvar Y."/>
            <person name="Smit S."/>
            <person name="Van Straalen N."/>
            <person name="Roelofs D."/>
        </authorList>
    </citation>
    <scope>NUCLEOTIDE SEQUENCE [LARGE SCALE GENOMIC DNA]</scope>
    <source>
        <strain evidence="2 3">VU population</strain>
        <tissue evidence="2">Whole body</tissue>
    </source>
</reference>
<dbReference type="Proteomes" id="UP000198287">
    <property type="component" value="Unassembled WGS sequence"/>
</dbReference>
<evidence type="ECO:0000313" key="2">
    <source>
        <dbReference type="EMBL" id="OXA39556.1"/>
    </source>
</evidence>
<accession>A0A226D5Q3</accession>
<name>A0A226D5Q3_FOLCA</name>
<organism evidence="2 3">
    <name type="scientific">Folsomia candida</name>
    <name type="common">Springtail</name>
    <dbReference type="NCBI Taxonomy" id="158441"/>
    <lineage>
        <taxon>Eukaryota</taxon>
        <taxon>Metazoa</taxon>
        <taxon>Ecdysozoa</taxon>
        <taxon>Arthropoda</taxon>
        <taxon>Hexapoda</taxon>
        <taxon>Collembola</taxon>
        <taxon>Entomobryomorpha</taxon>
        <taxon>Isotomoidea</taxon>
        <taxon>Isotomidae</taxon>
        <taxon>Proisotominae</taxon>
        <taxon>Folsomia</taxon>
    </lineage>
</organism>
<keyword evidence="3" id="KW-1185">Reference proteome</keyword>
<protein>
    <submittedName>
        <fullName evidence="2">Uncharacterized protein</fullName>
    </submittedName>
</protein>
<dbReference type="AlphaFoldDB" id="A0A226D5Q3"/>
<feature type="transmembrane region" description="Helical" evidence="1">
    <location>
        <begin position="259"/>
        <end position="279"/>
    </location>
</feature>
<evidence type="ECO:0000313" key="3">
    <source>
        <dbReference type="Proteomes" id="UP000198287"/>
    </source>
</evidence>
<keyword evidence="1" id="KW-0812">Transmembrane</keyword>
<dbReference type="EMBL" id="LNIX01000038">
    <property type="protein sequence ID" value="OXA39556.1"/>
    <property type="molecule type" value="Genomic_DNA"/>
</dbReference>